<sequence length="655" mass="72475">MTTNYFKQETVTPPAQITLGAHKQQKLASVVYSYDKNVSKLVIPVALPKGVELNFEEVEAIKVLLTVTQDGETKKIEDTATIEASHRRRISYILTDRLKGYQGKVIMNVYLDLKNGQQIDLAEYGFTMVRSAIDQDIPEIEDFYFKSLDDVITELRQKADAIIKDITVDLSELTGSVDTVNEKVNQLDSKANEISDQIANNDFRNFIMGKEIIIDEKATMVGKVSGSLVENPHKMYSNMGKAILNPSQFNYEIGTASYNDSAELDNKIYTTQTSAAEQMRQVGIPFDVVADIDRKHPGLFDALGATTQSQKVAITRKIVDGTISPVAYAKGSGASTTAPGTSRSQVNMQLWTGSMWQGGLLNPNDQITLLRYKNQTGQRVQDDGCVYIVLYAPPSDGVVPSVINIDQVYLEYQINFKMSDVFVAKNDQFTPALIVAATAGSDDLNNYTKAGYYLCRTSVYATNVLNTPVNIAFRLEVQELVSSGDLPGVNQLLTTYHTSNTSFKRFSRNLYNGTWSEWREIPFADQVQAKNEQESALSGLLDAIKFKEYSTNVDDKITVRRSGNVVQICGTLTPVTTIPAGETSIFKSGSLLPSWARPRDQLVCNVHHGTNVAKFLSRVSKEGGLSIGRYSEPTTNNQIAMPAGIWLPINIIYIV</sequence>
<comment type="caution">
    <text evidence="1">The sequence shown here is derived from an EMBL/GenBank/DDBJ whole genome shotgun (WGS) entry which is preliminary data.</text>
</comment>
<organism evidence="1 2">
    <name type="scientific">Enterococcus termitis</name>
    <dbReference type="NCBI Taxonomy" id="332950"/>
    <lineage>
        <taxon>Bacteria</taxon>
        <taxon>Bacillati</taxon>
        <taxon>Bacillota</taxon>
        <taxon>Bacilli</taxon>
        <taxon>Lactobacillales</taxon>
        <taxon>Enterococcaceae</taxon>
        <taxon>Enterococcus</taxon>
    </lineage>
</organism>
<protein>
    <submittedName>
        <fullName evidence="1">Uncharacterized protein</fullName>
    </submittedName>
</protein>
<dbReference type="AlphaFoldDB" id="A0A1E5GU24"/>
<accession>A0A1E5GU24</accession>
<evidence type="ECO:0000313" key="2">
    <source>
        <dbReference type="Proteomes" id="UP000095094"/>
    </source>
</evidence>
<keyword evidence="2" id="KW-1185">Reference proteome</keyword>
<name>A0A1E5GU24_9ENTE</name>
<proteinExistence type="predicted"/>
<dbReference type="Proteomes" id="UP000095094">
    <property type="component" value="Unassembled WGS sequence"/>
</dbReference>
<dbReference type="OrthoDB" id="2193377at2"/>
<gene>
    <name evidence="1" type="ORF">BCR25_18490</name>
</gene>
<reference evidence="2" key="1">
    <citation type="submission" date="2016-09" db="EMBL/GenBank/DDBJ databases">
        <authorList>
            <person name="Gulvik C.A."/>
        </authorList>
    </citation>
    <scope>NUCLEOTIDE SEQUENCE [LARGE SCALE GENOMIC DNA]</scope>
    <source>
        <strain evidence="2">LMG 8895</strain>
    </source>
</reference>
<dbReference type="EMBL" id="MIJY01000013">
    <property type="protein sequence ID" value="OEG16184.1"/>
    <property type="molecule type" value="Genomic_DNA"/>
</dbReference>
<dbReference type="CDD" id="cd19958">
    <property type="entry name" value="pyocin_knob"/>
    <property type="match status" value="1"/>
</dbReference>
<dbReference type="RefSeq" id="WP_069663393.1">
    <property type="nucleotide sequence ID" value="NZ_JBHUJJ010000001.1"/>
</dbReference>
<evidence type="ECO:0000313" key="1">
    <source>
        <dbReference type="EMBL" id="OEG16184.1"/>
    </source>
</evidence>